<dbReference type="InterPro" id="IPR035985">
    <property type="entry name" value="Ubiquitin-activating_enz"/>
</dbReference>
<name>A0ABZ3IIY4_9FIRM</name>
<dbReference type="Proteomes" id="UP000216752">
    <property type="component" value="Chromosome"/>
</dbReference>
<dbReference type="PANTHER" id="PTHR10953">
    <property type="entry name" value="UBIQUITIN-ACTIVATING ENZYME E1"/>
    <property type="match status" value="1"/>
</dbReference>
<proteinExistence type="predicted"/>
<evidence type="ECO:0000259" key="1">
    <source>
        <dbReference type="Pfam" id="PF00899"/>
    </source>
</evidence>
<evidence type="ECO:0000313" key="2">
    <source>
        <dbReference type="EMBL" id="XFO65629.1"/>
    </source>
</evidence>
<reference evidence="2" key="1">
    <citation type="submission" date="2024-05" db="EMBL/GenBank/DDBJ databases">
        <title>Isolation and characterization of Sporomusa carbonis sp. nov., a carboxydotrophic hydrogenogen in the genus of Sporomusa isolated from a charcoal burning pile.</title>
        <authorList>
            <person name="Boeer T."/>
            <person name="Rosenbaum F."/>
            <person name="Eysell L."/>
            <person name="Mueller V."/>
            <person name="Daniel R."/>
            <person name="Poehlein A."/>
        </authorList>
    </citation>
    <scope>NUCLEOTIDE SEQUENCE [LARGE SCALE GENOMIC DNA]</scope>
    <source>
        <strain evidence="2">DSM 10669</strain>
    </source>
</reference>
<dbReference type="Gene3D" id="3.40.50.720">
    <property type="entry name" value="NAD(P)-binding Rossmann-like Domain"/>
    <property type="match status" value="1"/>
</dbReference>
<dbReference type="CDD" id="cd00757">
    <property type="entry name" value="ThiF_MoeB_HesA_family"/>
    <property type="match status" value="1"/>
</dbReference>
<dbReference type="PANTHER" id="PTHR10953:SF102">
    <property type="entry name" value="ADENYLYLTRANSFERASE AND SULFURTRANSFERASE MOCS3"/>
    <property type="match status" value="1"/>
</dbReference>
<dbReference type="InterPro" id="IPR045886">
    <property type="entry name" value="ThiF/MoeB/HesA"/>
</dbReference>
<dbReference type="Pfam" id="PF00899">
    <property type="entry name" value="ThiF"/>
    <property type="match status" value="1"/>
</dbReference>
<dbReference type="SUPFAM" id="SSF69572">
    <property type="entry name" value="Activating enzymes of the ubiquitin-like proteins"/>
    <property type="match status" value="2"/>
</dbReference>
<organism evidence="2 3">
    <name type="scientific">Sporomusa silvacetica DSM 10669</name>
    <dbReference type="NCBI Taxonomy" id="1123289"/>
    <lineage>
        <taxon>Bacteria</taxon>
        <taxon>Bacillati</taxon>
        <taxon>Bacillota</taxon>
        <taxon>Negativicutes</taxon>
        <taxon>Selenomonadales</taxon>
        <taxon>Sporomusaceae</taxon>
        <taxon>Sporomusa</taxon>
    </lineage>
</organism>
<protein>
    <recommendedName>
        <fullName evidence="1">THIF-type NAD/FAD binding fold domain-containing protein</fullName>
    </recommendedName>
</protein>
<evidence type="ECO:0000313" key="3">
    <source>
        <dbReference type="Proteomes" id="UP000216752"/>
    </source>
</evidence>
<dbReference type="InterPro" id="IPR000594">
    <property type="entry name" value="ThiF_NAD_FAD-bd"/>
</dbReference>
<accession>A0ABZ3IIY4</accession>
<feature type="domain" description="THIF-type NAD/FAD binding fold" evidence="1">
    <location>
        <begin position="234"/>
        <end position="451"/>
    </location>
</feature>
<gene>
    <name evidence="2" type="ORF">SPSIL_017690</name>
</gene>
<sequence length="478" mass="52177">MILERKQINRYLRHILIPEISGPGQKKLLGSSVFICGENVTDIAPAIYYLAAAGVGHIGCHFEDSNGIDKLFDNIHDLNEDVTIGLSDGTNSDVRIFLGRPEFIIQKQELIYTSFVPSVISLYRGWQGGMQILKNNDCLHFFLSKLTDVQQRSGIEVHNSTVKGGIFSNCVSGALCAMEVIKLLLDIGGSGDDFLYFNLLSMEFLKSGKAEAELEHMLHELCTLKPVDCLDAALGDRKVLIVGTGGLGSPAAYALALAGVGTIGLVDYDTVEISNLNRQILHSMSRIGMPKVESAATFLKNINPCLIINCYNTSLSKENIFDIIAGYDVVIDAVDNFPTRFLLNDACFFAGKPMIDAGVIRFDGTFRTILPQKGPCYRCTLPDIPSPDSIPSCAESGVLGPVPGIMGFIQSAEAVKFLSGQGNILSDRMIFFDGLFSDFCTIKINRNNACPLCGAEPTIHELQEYVFMCPDDVDKENN</sequence>
<keyword evidence="3" id="KW-1185">Reference proteome</keyword>
<dbReference type="EMBL" id="CP155573">
    <property type="protein sequence ID" value="XFO65629.1"/>
    <property type="molecule type" value="Genomic_DNA"/>
</dbReference>
<dbReference type="RefSeq" id="WP_094605000.1">
    <property type="nucleotide sequence ID" value="NZ_CP155573.1"/>
</dbReference>